<dbReference type="GO" id="GO:0008700">
    <property type="term" value="F:(R,S)-4-hydroxy-2-oxoglutarate aldolase activity"/>
    <property type="evidence" value="ECO:0007669"/>
    <property type="project" value="TreeGrafter"/>
</dbReference>
<accession>A0A5N5SJC3</accession>
<dbReference type="AlphaFoldDB" id="A0A5N5SJC3"/>
<dbReference type="PANTHER" id="PTHR12128">
    <property type="entry name" value="DIHYDRODIPICOLINATE SYNTHASE"/>
    <property type="match status" value="1"/>
</dbReference>
<keyword evidence="4" id="KW-1185">Reference proteome</keyword>
<dbReference type="PANTHER" id="PTHR12128:SF66">
    <property type="entry name" value="4-HYDROXY-2-OXOGLUTARATE ALDOLASE, MITOCHONDRIAL"/>
    <property type="match status" value="1"/>
</dbReference>
<proteinExistence type="predicted"/>
<dbReference type="GO" id="GO:0008840">
    <property type="term" value="F:4-hydroxy-tetrahydrodipicolinate synthase activity"/>
    <property type="evidence" value="ECO:0007669"/>
    <property type="project" value="TreeGrafter"/>
</dbReference>
<evidence type="ECO:0000313" key="3">
    <source>
        <dbReference type="EMBL" id="KAB7493932.1"/>
    </source>
</evidence>
<dbReference type="EMBL" id="SEYY01024754">
    <property type="protein sequence ID" value="KAB7493932.1"/>
    <property type="molecule type" value="Genomic_DNA"/>
</dbReference>
<evidence type="ECO:0000313" key="4">
    <source>
        <dbReference type="Proteomes" id="UP000326759"/>
    </source>
</evidence>
<dbReference type="InterPro" id="IPR002220">
    <property type="entry name" value="DapA-like"/>
</dbReference>
<evidence type="ECO:0000256" key="1">
    <source>
        <dbReference type="ARBA" id="ARBA00011881"/>
    </source>
</evidence>
<dbReference type="OrthoDB" id="191315at2759"/>
<dbReference type="GO" id="GO:0005739">
    <property type="term" value="C:mitochondrion"/>
    <property type="evidence" value="ECO:0007669"/>
    <property type="project" value="TreeGrafter"/>
</dbReference>
<name>A0A5N5SJC3_9CRUS</name>
<evidence type="ECO:0000256" key="2">
    <source>
        <dbReference type="ARBA" id="ARBA00023239"/>
    </source>
</evidence>
<sequence>MSVDERRKHGLSLNGILPPITTPFNEDESIAWDKLEANFKKWNNFPFRGYVVEGSTGEYIYLTTEEKIELIRKSRQSIGKDKILIAGSATKGTIYLSKKMAEAGADAVMVVTPNYFKADMKV</sequence>
<comment type="subunit">
    <text evidence="1">Homotetramer.</text>
</comment>
<reference evidence="3 4" key="1">
    <citation type="journal article" date="2019" name="PLoS Biol.">
        <title>Sex chromosomes control vertical transmission of feminizing Wolbachia symbionts in an isopod.</title>
        <authorList>
            <person name="Becking T."/>
            <person name="Chebbi M.A."/>
            <person name="Giraud I."/>
            <person name="Moumen B."/>
            <person name="Laverre T."/>
            <person name="Caubet Y."/>
            <person name="Peccoud J."/>
            <person name="Gilbert C."/>
            <person name="Cordaux R."/>
        </authorList>
    </citation>
    <scope>NUCLEOTIDE SEQUENCE [LARGE SCALE GENOMIC DNA]</scope>
    <source>
        <strain evidence="3">ANa2</strain>
        <tissue evidence="3">Whole body excluding digestive tract and cuticle</tissue>
    </source>
</reference>
<dbReference type="CDD" id="cd00408">
    <property type="entry name" value="DHDPS-like"/>
    <property type="match status" value="1"/>
</dbReference>
<comment type="caution">
    <text evidence="3">The sequence shown here is derived from an EMBL/GenBank/DDBJ whole genome shotgun (WGS) entry which is preliminary data.</text>
</comment>
<dbReference type="Gene3D" id="3.20.20.70">
    <property type="entry name" value="Aldolase class I"/>
    <property type="match status" value="1"/>
</dbReference>
<protein>
    <submittedName>
        <fullName evidence="3">4-hydroxy-2-oxoglutarate aldolase, mitochondrial</fullName>
    </submittedName>
</protein>
<dbReference type="SUPFAM" id="SSF51569">
    <property type="entry name" value="Aldolase"/>
    <property type="match status" value="1"/>
</dbReference>
<dbReference type="Proteomes" id="UP000326759">
    <property type="component" value="Unassembled WGS sequence"/>
</dbReference>
<gene>
    <name evidence="3" type="primary">hoga1</name>
    <name evidence="3" type="ORF">Anas_08463</name>
</gene>
<organism evidence="3 4">
    <name type="scientific">Armadillidium nasatum</name>
    <dbReference type="NCBI Taxonomy" id="96803"/>
    <lineage>
        <taxon>Eukaryota</taxon>
        <taxon>Metazoa</taxon>
        <taxon>Ecdysozoa</taxon>
        <taxon>Arthropoda</taxon>
        <taxon>Crustacea</taxon>
        <taxon>Multicrustacea</taxon>
        <taxon>Malacostraca</taxon>
        <taxon>Eumalacostraca</taxon>
        <taxon>Peracarida</taxon>
        <taxon>Isopoda</taxon>
        <taxon>Oniscidea</taxon>
        <taxon>Crinocheta</taxon>
        <taxon>Armadillidiidae</taxon>
        <taxon>Armadillidium</taxon>
    </lineage>
</organism>
<keyword evidence="2" id="KW-0456">Lyase</keyword>
<dbReference type="InterPro" id="IPR013785">
    <property type="entry name" value="Aldolase_TIM"/>
</dbReference>
<dbReference type="Pfam" id="PF00701">
    <property type="entry name" value="DHDPS"/>
    <property type="match status" value="1"/>
</dbReference>
<dbReference type="GO" id="GO:0009436">
    <property type="term" value="P:glyoxylate catabolic process"/>
    <property type="evidence" value="ECO:0007669"/>
    <property type="project" value="TreeGrafter"/>
</dbReference>